<reference evidence="1 2" key="1">
    <citation type="submission" date="2018-02" db="EMBL/GenBank/DDBJ databases">
        <title>Discovery of a pederin family compound in a non-symbiotic bloom-forming cyanobacterium.</title>
        <authorList>
            <person name="Kust A."/>
            <person name="Mares J."/>
            <person name="Jokela J."/>
            <person name="Urajova P."/>
            <person name="Hajek J."/>
            <person name="Saurav K."/>
            <person name="Voracova K."/>
            <person name="Fewer D.P."/>
            <person name="Haapaniemi E."/>
            <person name="Permi P."/>
            <person name="Rehakova K."/>
            <person name="Sivonen K."/>
            <person name="Hrouzek P."/>
        </authorList>
    </citation>
    <scope>NUCLEOTIDE SEQUENCE [LARGE SCALE GENOMIC DNA]</scope>
    <source>
        <strain evidence="1 2">CHARLIE-1</strain>
    </source>
</reference>
<dbReference type="Gene3D" id="1.20.1220.20">
    <property type="entry name" value="Uncharcterised protein PF01724"/>
    <property type="match status" value="1"/>
</dbReference>
<dbReference type="OrthoDB" id="5769308at2"/>
<dbReference type="Pfam" id="PF01724">
    <property type="entry name" value="DUF29"/>
    <property type="match status" value="1"/>
</dbReference>
<gene>
    <name evidence="1" type="ORF">CUN59_06290</name>
</gene>
<dbReference type="AlphaFoldDB" id="A0A2S6CWM0"/>
<keyword evidence="2" id="KW-1185">Reference proteome</keyword>
<sequence>MTQTQIAVSLYEQDYLLWIEDIVQKLRNRDIEGLDIDNLIEEIEDLGRSDKRELENRLAELLEHILKRNYVHIPDCYRGRVESIIKQRIGIRKLIKNSPSLKPYFSQVFDEAYADALKIVRNGYPHCEFPDTWPFSCDIEAMLNVDFWEE</sequence>
<name>A0A2S6CWM0_9CYAN</name>
<dbReference type="RefSeq" id="WP_104387047.1">
    <property type="nucleotide sequence ID" value="NZ_PGEM01000036.1"/>
</dbReference>
<dbReference type="InterPro" id="IPR002636">
    <property type="entry name" value="DUF29"/>
</dbReference>
<dbReference type="EMBL" id="PGEM01000036">
    <property type="protein sequence ID" value="PPJ64184.1"/>
    <property type="molecule type" value="Genomic_DNA"/>
</dbReference>
<evidence type="ECO:0000313" key="2">
    <source>
        <dbReference type="Proteomes" id="UP000239589"/>
    </source>
</evidence>
<evidence type="ECO:0000313" key="1">
    <source>
        <dbReference type="EMBL" id="PPJ64184.1"/>
    </source>
</evidence>
<dbReference type="PANTHER" id="PTHR34235">
    <property type="entry name" value="SLR1203 PROTEIN-RELATED"/>
    <property type="match status" value="1"/>
</dbReference>
<accession>A0A2S6CWM0</accession>
<organism evidence="1 2">
    <name type="scientific">Cuspidothrix issatschenkoi CHARLIE-1</name>
    <dbReference type="NCBI Taxonomy" id="2052836"/>
    <lineage>
        <taxon>Bacteria</taxon>
        <taxon>Bacillati</taxon>
        <taxon>Cyanobacteriota</taxon>
        <taxon>Cyanophyceae</taxon>
        <taxon>Nostocales</taxon>
        <taxon>Aphanizomenonaceae</taxon>
        <taxon>Cuspidothrix</taxon>
    </lineage>
</organism>
<comment type="caution">
    <text evidence="1">The sequence shown here is derived from an EMBL/GenBank/DDBJ whole genome shotgun (WGS) entry which is preliminary data.</text>
</comment>
<dbReference type="PANTHER" id="PTHR34235:SF4">
    <property type="entry name" value="SLR0291 PROTEIN"/>
    <property type="match status" value="1"/>
</dbReference>
<protein>
    <submittedName>
        <fullName evidence="1">DUF29 domain-containing protein</fullName>
    </submittedName>
</protein>
<proteinExistence type="predicted"/>
<dbReference type="Proteomes" id="UP000239589">
    <property type="component" value="Unassembled WGS sequence"/>
</dbReference>